<reference evidence="2 3" key="1">
    <citation type="submission" date="2015-02" db="EMBL/GenBank/DDBJ databases">
        <title>Draft genome sequences of ten Microbacterium spp. with emphasis on heavy metal contaminated environments.</title>
        <authorList>
            <person name="Corretto E."/>
        </authorList>
    </citation>
    <scope>NUCLEOTIDE SEQUENCE [LARGE SCALE GENOMIC DNA]</scope>
    <source>
        <strain evidence="2 3">DSM 23848</strain>
    </source>
</reference>
<protein>
    <recommendedName>
        <fullName evidence="4">2-nitropropane dioxygenase</fullName>
    </recommendedName>
</protein>
<organism evidence="2 3">
    <name type="scientific">Microbacterium azadirachtae</name>
    <dbReference type="NCBI Taxonomy" id="582680"/>
    <lineage>
        <taxon>Bacteria</taxon>
        <taxon>Bacillati</taxon>
        <taxon>Actinomycetota</taxon>
        <taxon>Actinomycetes</taxon>
        <taxon>Micrococcales</taxon>
        <taxon>Microbacteriaceae</taxon>
        <taxon>Microbacterium</taxon>
    </lineage>
</organism>
<proteinExistence type="predicted"/>
<dbReference type="AlphaFoldDB" id="A0A0F0KZQ1"/>
<feature type="region of interest" description="Disordered" evidence="1">
    <location>
        <begin position="275"/>
        <end position="301"/>
    </location>
</feature>
<dbReference type="RefSeq" id="WP_052674214.1">
    <property type="nucleotide sequence ID" value="NZ_CP099706.1"/>
</dbReference>
<dbReference type="PATRIC" id="fig|582680.7.peg.1121"/>
<evidence type="ECO:0000313" key="3">
    <source>
        <dbReference type="Proteomes" id="UP000033448"/>
    </source>
</evidence>
<comment type="caution">
    <text evidence="2">The sequence shown here is derived from an EMBL/GenBank/DDBJ whole genome shotgun (WGS) entry which is preliminary data.</text>
</comment>
<dbReference type="Proteomes" id="UP000033448">
    <property type="component" value="Unassembled WGS sequence"/>
</dbReference>
<name>A0A0F0KZQ1_9MICO</name>
<evidence type="ECO:0000256" key="1">
    <source>
        <dbReference type="SAM" id="MobiDB-lite"/>
    </source>
</evidence>
<sequence>MSAEVVERIPPSVRLEMSRAGVQVIADRVGTRLLHIKGSMTDRALLDRRFEGTDVDVIVDPAGIPALHRALLAQGWQVYSFFRNNSSFEHAQTYFHPDWGHLDVHRRFPGIGLPDGPAFEVLWADRAPARAAGLPCAVPGLTAQAVLLTLNAARAGGQGDTAARVWDALDEPARAACLALVDRLDAQVAFAAAHGDLESHAHRREYLLWKVASQGGTRTQDWLARVRAARTLRERIVLMLRAPLVNTERLTHKLGRAPRPGEILREFAVRSGRGLREVAQSTRSRLRRRTPDDPPRKHGGS</sequence>
<evidence type="ECO:0008006" key="4">
    <source>
        <dbReference type="Google" id="ProtNLM"/>
    </source>
</evidence>
<dbReference type="OrthoDB" id="3782133at2"/>
<keyword evidence="3" id="KW-1185">Reference proteome</keyword>
<dbReference type="EMBL" id="JYIT01000065">
    <property type="protein sequence ID" value="KJL26367.1"/>
    <property type="molecule type" value="Genomic_DNA"/>
</dbReference>
<gene>
    <name evidence="2" type="ORF">RL72_01083</name>
</gene>
<feature type="compositionally biased region" description="Basic and acidic residues" evidence="1">
    <location>
        <begin position="289"/>
        <end position="301"/>
    </location>
</feature>
<accession>A0A0F0KZQ1</accession>
<evidence type="ECO:0000313" key="2">
    <source>
        <dbReference type="EMBL" id="KJL26367.1"/>
    </source>
</evidence>